<dbReference type="Gene3D" id="3.20.20.10">
    <property type="entry name" value="Alanine racemase"/>
    <property type="match status" value="1"/>
</dbReference>
<evidence type="ECO:0000256" key="1">
    <source>
        <dbReference type="ARBA" id="ARBA00001933"/>
    </source>
</evidence>
<feature type="domain" description="Orn/DAP/Arg decarboxylase 2 N-terminal" evidence="4">
    <location>
        <begin position="36"/>
        <end position="281"/>
    </location>
</feature>
<name>A0A4P7A170_9BACL</name>
<keyword evidence="2 3" id="KW-0663">Pyridoxal phosphate</keyword>
<dbReference type="PRINTS" id="PR01179">
    <property type="entry name" value="ODADCRBXLASE"/>
</dbReference>
<reference evidence="5 6" key="1">
    <citation type="submission" date="2019-03" db="EMBL/GenBank/DDBJ databases">
        <title>Complete genome sequence of Paenisporosarcina antarctica CGMCC 1.6503T.</title>
        <authorList>
            <person name="Rong J.-C."/>
            <person name="Chi N.-Y."/>
            <person name="Zhang Q.-F."/>
        </authorList>
    </citation>
    <scope>NUCLEOTIDE SEQUENCE [LARGE SCALE GENOMIC DNA]</scope>
    <source>
        <strain evidence="5 6">CGMCC 1.6503</strain>
    </source>
</reference>
<dbReference type="CDD" id="cd06843">
    <property type="entry name" value="PLPDE_III_PvsE_like"/>
    <property type="match status" value="1"/>
</dbReference>
<dbReference type="PRINTS" id="PR01182">
    <property type="entry name" value="ORNDCRBXLASE"/>
</dbReference>
<comment type="cofactor">
    <cofactor evidence="1 3">
        <name>pyridoxal 5'-phosphate</name>
        <dbReference type="ChEBI" id="CHEBI:597326"/>
    </cofactor>
</comment>
<keyword evidence="6" id="KW-1185">Reference proteome</keyword>
<evidence type="ECO:0000256" key="3">
    <source>
        <dbReference type="PIRSR" id="PIRSR600183-50"/>
    </source>
</evidence>
<sequence length="429" mass="48328">MEFIGECSFFMMENTVKSLRMEQKKPFCAYLYDLPKLRNHVHQLTTSLPSVSRLFYAIKANSDETLLRTLAPIVHGFEVASLGEIEKVRAVDKDIPILFGGPGKTQDEIEGAIDHKVTLINVESVHELQLVNYIASQKGTTVDILLRVNLRSSVPNARLKMAGVPTQFGIDEVNIPIAILLAKSLLNITLRGFHFHAMSNNLDSKGHAEFVDRCFELSKTWEENFDFDIFYLNVGGGIGINYQDIENQFNWMDFMDRLNRVLAKHKDANWEVLFECGRYITSSCGYYAAEVLDIKQNHGEYFCVVRGGSHHLRLPAAWKQSHPFTIIPIEKWPYPFIRPKINEAVVTVAGELCTPNDILARDINVPSLKAGDILLFSYVGAYGWAISHHDFLSHPHPDYYYIEADTISGSGSKMEASNKSDRTPAAGVP</sequence>
<dbReference type="InterPro" id="IPR009006">
    <property type="entry name" value="Ala_racemase/Decarboxylase_C"/>
</dbReference>
<dbReference type="PANTHER" id="PTHR43727:SF2">
    <property type="entry name" value="GROUP IV DECARBOXYLASE"/>
    <property type="match status" value="1"/>
</dbReference>
<dbReference type="Gene3D" id="2.40.37.10">
    <property type="entry name" value="Lyase, Ornithine Decarboxylase, Chain A, domain 1"/>
    <property type="match status" value="1"/>
</dbReference>
<evidence type="ECO:0000313" key="5">
    <source>
        <dbReference type="EMBL" id="QBP42572.1"/>
    </source>
</evidence>
<evidence type="ECO:0000259" key="4">
    <source>
        <dbReference type="Pfam" id="PF02784"/>
    </source>
</evidence>
<dbReference type="GO" id="GO:0009089">
    <property type="term" value="P:lysine biosynthetic process via diaminopimelate"/>
    <property type="evidence" value="ECO:0007669"/>
    <property type="project" value="TreeGrafter"/>
</dbReference>
<dbReference type="SUPFAM" id="SSF51419">
    <property type="entry name" value="PLP-binding barrel"/>
    <property type="match status" value="1"/>
</dbReference>
<dbReference type="InterPro" id="IPR029066">
    <property type="entry name" value="PLP-binding_barrel"/>
</dbReference>
<dbReference type="InterPro" id="IPR002433">
    <property type="entry name" value="Orn_de-COase"/>
</dbReference>
<dbReference type="InterPro" id="IPR022644">
    <property type="entry name" value="De-COase2_N"/>
</dbReference>
<dbReference type="GO" id="GO:0008836">
    <property type="term" value="F:diaminopimelate decarboxylase activity"/>
    <property type="evidence" value="ECO:0007669"/>
    <property type="project" value="TreeGrafter"/>
</dbReference>
<dbReference type="OrthoDB" id="9802241at2"/>
<dbReference type="PANTHER" id="PTHR43727">
    <property type="entry name" value="DIAMINOPIMELATE DECARBOXYLASE"/>
    <property type="match status" value="1"/>
</dbReference>
<accession>A0A4P7A170</accession>
<dbReference type="AlphaFoldDB" id="A0A4P7A170"/>
<dbReference type="EMBL" id="CP038015">
    <property type="protein sequence ID" value="QBP42572.1"/>
    <property type="molecule type" value="Genomic_DNA"/>
</dbReference>
<dbReference type="Pfam" id="PF02784">
    <property type="entry name" value="Orn_Arg_deC_N"/>
    <property type="match status" value="1"/>
</dbReference>
<dbReference type="SUPFAM" id="SSF50621">
    <property type="entry name" value="Alanine racemase C-terminal domain-like"/>
    <property type="match status" value="1"/>
</dbReference>
<dbReference type="Proteomes" id="UP000294292">
    <property type="component" value="Chromosome"/>
</dbReference>
<evidence type="ECO:0000313" key="6">
    <source>
        <dbReference type="Proteomes" id="UP000294292"/>
    </source>
</evidence>
<proteinExistence type="predicted"/>
<organism evidence="5 6">
    <name type="scientific">Paenisporosarcina antarctica</name>
    <dbReference type="NCBI Taxonomy" id="417367"/>
    <lineage>
        <taxon>Bacteria</taxon>
        <taxon>Bacillati</taxon>
        <taxon>Bacillota</taxon>
        <taxon>Bacilli</taxon>
        <taxon>Bacillales</taxon>
        <taxon>Caryophanaceae</taxon>
        <taxon>Paenisporosarcina</taxon>
    </lineage>
</organism>
<feature type="active site" description="Proton donor" evidence="3">
    <location>
        <position position="353"/>
    </location>
</feature>
<dbReference type="KEGG" id="panc:E2636_16075"/>
<evidence type="ECO:0000256" key="2">
    <source>
        <dbReference type="ARBA" id="ARBA00022898"/>
    </source>
</evidence>
<protein>
    <submittedName>
        <fullName evidence="5">Type III PLP-dependent enzyme</fullName>
    </submittedName>
</protein>
<feature type="modified residue" description="N6-(pyridoxal phosphate)lysine" evidence="3">
    <location>
        <position position="59"/>
    </location>
</feature>
<dbReference type="InterPro" id="IPR000183">
    <property type="entry name" value="Orn/DAP/Arg_de-COase"/>
</dbReference>
<dbReference type="GO" id="GO:0006596">
    <property type="term" value="P:polyamine biosynthetic process"/>
    <property type="evidence" value="ECO:0007669"/>
    <property type="project" value="InterPro"/>
</dbReference>
<gene>
    <name evidence="5" type="ORF">E2636_16075</name>
</gene>